<comment type="function">
    <text evidence="7">The EMC seems to be required for efficient folding of proteins in the endoplasmic reticulum (ER).</text>
</comment>
<evidence type="ECO:0000256" key="8">
    <source>
        <dbReference type="SAM" id="Phobius"/>
    </source>
</evidence>
<evidence type="ECO:0000256" key="7">
    <source>
        <dbReference type="PIRNR" id="PIRNR010045"/>
    </source>
</evidence>
<dbReference type="PANTHER" id="PTHR13116:SF5">
    <property type="entry name" value="ER MEMBRANE PROTEIN COMPLEX SUBUNIT 3"/>
    <property type="match status" value="1"/>
</dbReference>
<dbReference type="RefSeq" id="XP_064767669.1">
    <property type="nucleotide sequence ID" value="XM_064912816.1"/>
</dbReference>
<organism evidence="9 10">
    <name type="scientific">Myxozyma melibiosi</name>
    <dbReference type="NCBI Taxonomy" id="54550"/>
    <lineage>
        <taxon>Eukaryota</taxon>
        <taxon>Fungi</taxon>
        <taxon>Dikarya</taxon>
        <taxon>Ascomycota</taxon>
        <taxon>Saccharomycotina</taxon>
        <taxon>Lipomycetes</taxon>
        <taxon>Lipomycetales</taxon>
        <taxon>Lipomycetaceae</taxon>
        <taxon>Myxozyma</taxon>
    </lineage>
</organism>
<keyword evidence="6 8" id="KW-0472">Membrane</keyword>
<accession>A0ABR1F461</accession>
<proteinExistence type="inferred from homology"/>
<dbReference type="InterPro" id="IPR008568">
    <property type="entry name" value="EMC3"/>
</dbReference>
<sequence length="270" mass="30290">MAAAPDLVLDPSLRDWVLFPILLVMILVGILRHYVTQLLQSTPKQQDLLAIREQQALTRGATLRANGKFIPQYSFLSRKQYLTQAFKEGEFLKDKESFLNKDEPKAPANPLAEPGGMDQMMNMLKGNMVMIVPQTLLMSWINFFFSGFILMKLPFPLTIRFKSILQSGVMTRDLDVRWVSSISWYFLCLFGLRSVYDIILGSNNSAGGGMDMGGMGMGMPGGGGGGLPGMQPGQDVYKLHCSEAENIELASHEYLLDEIEDRLLLKYEMY</sequence>
<keyword evidence="4 8" id="KW-0812">Transmembrane</keyword>
<dbReference type="PANTHER" id="PTHR13116">
    <property type="entry name" value="ER MEMBRANE PROTEIN COMPLEX SUBUNIT 3"/>
    <property type="match status" value="1"/>
</dbReference>
<dbReference type="SMART" id="SM01415">
    <property type="entry name" value="DUF106"/>
    <property type="match status" value="1"/>
</dbReference>
<dbReference type="PIRSF" id="PIRSF010045">
    <property type="entry name" value="DUF850_TM_euk"/>
    <property type="match status" value="1"/>
</dbReference>
<evidence type="ECO:0000256" key="5">
    <source>
        <dbReference type="ARBA" id="ARBA00022989"/>
    </source>
</evidence>
<keyword evidence="5 8" id="KW-1133">Transmembrane helix</keyword>
<dbReference type="EMBL" id="JBBJBU010000007">
    <property type="protein sequence ID" value="KAK7204636.1"/>
    <property type="molecule type" value="Genomic_DNA"/>
</dbReference>
<dbReference type="GeneID" id="90038328"/>
<dbReference type="Proteomes" id="UP001498771">
    <property type="component" value="Unassembled WGS sequence"/>
</dbReference>
<comment type="similarity">
    <text evidence="2 7">Belongs to the EMC3 family.</text>
</comment>
<protein>
    <recommendedName>
        <fullName evidence="3 7">ER membrane protein complex subunit 3</fullName>
    </recommendedName>
</protein>
<evidence type="ECO:0000313" key="9">
    <source>
        <dbReference type="EMBL" id="KAK7204636.1"/>
    </source>
</evidence>
<feature type="transmembrane region" description="Helical" evidence="8">
    <location>
        <begin position="16"/>
        <end position="35"/>
    </location>
</feature>
<comment type="caution">
    <text evidence="9">The sequence shown here is derived from an EMBL/GenBank/DDBJ whole genome shotgun (WGS) entry which is preliminary data.</text>
</comment>
<dbReference type="Pfam" id="PF01956">
    <property type="entry name" value="EMC3_TMCO1"/>
    <property type="match status" value="1"/>
</dbReference>
<feature type="transmembrane region" description="Helical" evidence="8">
    <location>
        <begin position="129"/>
        <end position="151"/>
    </location>
</feature>
<evidence type="ECO:0000256" key="4">
    <source>
        <dbReference type="ARBA" id="ARBA00022692"/>
    </source>
</evidence>
<evidence type="ECO:0000256" key="2">
    <source>
        <dbReference type="ARBA" id="ARBA00005376"/>
    </source>
</evidence>
<comment type="subcellular location">
    <subcellularLocation>
        <location evidence="1">Membrane</location>
        <topology evidence="1">Multi-pass membrane protein</topology>
    </subcellularLocation>
</comment>
<gene>
    <name evidence="9" type="ORF">BZA70DRAFT_279657</name>
</gene>
<evidence type="ECO:0000313" key="10">
    <source>
        <dbReference type="Proteomes" id="UP001498771"/>
    </source>
</evidence>
<evidence type="ECO:0000256" key="3">
    <source>
        <dbReference type="ARBA" id="ARBA00020822"/>
    </source>
</evidence>
<keyword evidence="10" id="KW-1185">Reference proteome</keyword>
<reference evidence="9 10" key="1">
    <citation type="submission" date="2024-03" db="EMBL/GenBank/DDBJ databases">
        <title>Genome-scale model development and genomic sequencing of the oleaginous clade Lipomyces.</title>
        <authorList>
            <consortium name="Lawrence Berkeley National Laboratory"/>
            <person name="Czajka J.J."/>
            <person name="Han Y."/>
            <person name="Kim J."/>
            <person name="Mondo S.J."/>
            <person name="Hofstad B.A."/>
            <person name="Robles A."/>
            <person name="Haridas S."/>
            <person name="Riley R."/>
            <person name="LaButti K."/>
            <person name="Pangilinan J."/>
            <person name="Andreopoulos W."/>
            <person name="Lipzen A."/>
            <person name="Yan J."/>
            <person name="Wang M."/>
            <person name="Ng V."/>
            <person name="Grigoriev I.V."/>
            <person name="Spatafora J.W."/>
            <person name="Magnuson J.K."/>
            <person name="Baker S.E."/>
            <person name="Pomraning K.R."/>
        </authorList>
    </citation>
    <scope>NUCLEOTIDE SEQUENCE [LARGE SCALE GENOMIC DNA]</scope>
    <source>
        <strain evidence="9 10">Phaff 52-87</strain>
    </source>
</reference>
<name>A0ABR1F461_9ASCO</name>
<evidence type="ECO:0000256" key="1">
    <source>
        <dbReference type="ARBA" id="ARBA00004141"/>
    </source>
</evidence>
<evidence type="ECO:0000256" key="6">
    <source>
        <dbReference type="ARBA" id="ARBA00023136"/>
    </source>
</evidence>
<dbReference type="InterPro" id="IPR002809">
    <property type="entry name" value="EMC3/TMCO1"/>
</dbReference>